<organism evidence="2">
    <name type="scientific">marine metagenome</name>
    <dbReference type="NCBI Taxonomy" id="408172"/>
    <lineage>
        <taxon>unclassified sequences</taxon>
        <taxon>metagenomes</taxon>
        <taxon>ecological metagenomes</taxon>
    </lineage>
</organism>
<accession>A0A382JAF9</accession>
<dbReference type="InterPro" id="IPR013022">
    <property type="entry name" value="Xyl_isomerase-like_TIM-brl"/>
</dbReference>
<evidence type="ECO:0000259" key="1">
    <source>
        <dbReference type="Pfam" id="PF01261"/>
    </source>
</evidence>
<dbReference type="Pfam" id="PF01261">
    <property type="entry name" value="AP_endonuc_2"/>
    <property type="match status" value="1"/>
</dbReference>
<dbReference type="InterPro" id="IPR050312">
    <property type="entry name" value="IolE/XylAMocC-like"/>
</dbReference>
<dbReference type="PANTHER" id="PTHR12110:SF53">
    <property type="entry name" value="BLR5974 PROTEIN"/>
    <property type="match status" value="1"/>
</dbReference>
<dbReference type="AlphaFoldDB" id="A0A382JAF9"/>
<reference evidence="2" key="1">
    <citation type="submission" date="2018-05" db="EMBL/GenBank/DDBJ databases">
        <authorList>
            <person name="Lanie J.A."/>
            <person name="Ng W.-L."/>
            <person name="Kazmierczak K.M."/>
            <person name="Andrzejewski T.M."/>
            <person name="Davidsen T.M."/>
            <person name="Wayne K.J."/>
            <person name="Tettelin H."/>
            <person name="Glass J.I."/>
            <person name="Rusch D."/>
            <person name="Podicherti R."/>
            <person name="Tsui H.-C.T."/>
            <person name="Winkler M.E."/>
        </authorList>
    </citation>
    <scope>NUCLEOTIDE SEQUENCE</scope>
</reference>
<dbReference type="EMBL" id="UINC01072730">
    <property type="protein sequence ID" value="SVC08575.1"/>
    <property type="molecule type" value="Genomic_DNA"/>
</dbReference>
<sequence>MYASIRDAMVLNAGYRTILEGLNDLGLTATEMDFSRHCAVRALTLPGASFLLNEEHSRERFAAHLEEAGIHVSALLLANNFNASDLSSEVAWCAQAVKAAGSLGIKAVRIDSIMRDQDQMDLDTRVDRFTRGITWLLEETEDTGVPLGVENHGGKGNDREFLDAVLEAVDSPRLGMTLDTGNFYWYGYPLDTVYEILKHFAPCTKHTHVKNINYPESERGKQREIGWKYGEYACP</sequence>
<dbReference type="SUPFAM" id="SSF51658">
    <property type="entry name" value="Xylose isomerase-like"/>
    <property type="match status" value="1"/>
</dbReference>
<name>A0A382JAF9_9ZZZZ</name>
<evidence type="ECO:0000313" key="2">
    <source>
        <dbReference type="EMBL" id="SVC08575.1"/>
    </source>
</evidence>
<dbReference type="PANTHER" id="PTHR12110">
    <property type="entry name" value="HYDROXYPYRUVATE ISOMERASE"/>
    <property type="match status" value="1"/>
</dbReference>
<feature type="domain" description="Xylose isomerase-like TIM barrel" evidence="1">
    <location>
        <begin position="24"/>
        <end position="222"/>
    </location>
</feature>
<dbReference type="InterPro" id="IPR036237">
    <property type="entry name" value="Xyl_isomerase-like_sf"/>
</dbReference>
<feature type="non-terminal residue" evidence="2">
    <location>
        <position position="235"/>
    </location>
</feature>
<gene>
    <name evidence="2" type="ORF">METZ01_LOCUS261429</name>
</gene>
<protein>
    <recommendedName>
        <fullName evidence="1">Xylose isomerase-like TIM barrel domain-containing protein</fullName>
    </recommendedName>
</protein>
<dbReference type="Gene3D" id="3.20.20.150">
    <property type="entry name" value="Divalent-metal-dependent TIM barrel enzymes"/>
    <property type="match status" value="1"/>
</dbReference>
<proteinExistence type="predicted"/>